<dbReference type="PANTHER" id="PTHR15460">
    <property type="entry name" value="PEROXISOMAL MEMBRANE PROTEIN 4"/>
    <property type="match status" value="1"/>
</dbReference>
<evidence type="ECO:0008006" key="2">
    <source>
        <dbReference type="Google" id="ProtNLM"/>
    </source>
</evidence>
<dbReference type="EMBL" id="HBKR01038158">
    <property type="protein sequence ID" value="CAE2337777.1"/>
    <property type="molecule type" value="Transcribed_RNA"/>
</dbReference>
<name>A0A7S4URV4_9EUKA</name>
<dbReference type="AlphaFoldDB" id="A0A7S4URV4"/>
<organism evidence="1">
    <name type="scientific">Paramoeba aestuarina</name>
    <dbReference type="NCBI Taxonomy" id="180227"/>
    <lineage>
        <taxon>Eukaryota</taxon>
        <taxon>Amoebozoa</taxon>
        <taxon>Discosea</taxon>
        <taxon>Flabellinia</taxon>
        <taxon>Dactylopodida</taxon>
        <taxon>Paramoebidae</taxon>
        <taxon>Paramoeba</taxon>
    </lineage>
</organism>
<dbReference type="Pfam" id="PF02466">
    <property type="entry name" value="Tim17"/>
    <property type="match status" value="1"/>
</dbReference>
<accession>A0A7S4URV4</accession>
<evidence type="ECO:0000313" key="1">
    <source>
        <dbReference type="EMBL" id="CAE2337777.1"/>
    </source>
</evidence>
<dbReference type="InterPro" id="IPR019531">
    <property type="entry name" value="Pmp4"/>
</dbReference>
<reference evidence="1" key="1">
    <citation type="submission" date="2021-01" db="EMBL/GenBank/DDBJ databases">
        <authorList>
            <person name="Corre E."/>
            <person name="Pelletier E."/>
            <person name="Niang G."/>
            <person name="Scheremetjew M."/>
            <person name="Finn R."/>
            <person name="Kale V."/>
            <person name="Holt S."/>
            <person name="Cochrane G."/>
            <person name="Meng A."/>
            <person name="Brown T."/>
            <person name="Cohen L."/>
        </authorList>
    </citation>
    <scope>NUCLEOTIDE SEQUENCE</scope>
    <source>
        <strain evidence="1">SoJaBio B1-5/56/2</strain>
    </source>
</reference>
<dbReference type="PANTHER" id="PTHR15460:SF3">
    <property type="entry name" value="PEROXISOMAL MEMBRANE PROTEIN 4"/>
    <property type="match status" value="1"/>
</dbReference>
<protein>
    <recommendedName>
        <fullName evidence="2">Peroxisomal membrane protein 4</fullName>
    </recommendedName>
</protein>
<gene>
    <name evidence="1" type="ORF">NAES01612_LOCUS24904</name>
</gene>
<proteinExistence type="predicted"/>
<dbReference type="GO" id="GO:0005778">
    <property type="term" value="C:peroxisomal membrane"/>
    <property type="evidence" value="ECO:0007669"/>
    <property type="project" value="TreeGrafter"/>
</dbReference>
<sequence>MDTPTAEGTLMHRLAHLGEIPGVNSGVLGVFKGARNAAVYGARVRFAHGLVMALLFRSGPWSQRLKSILKLTYEHASTLASFAFVYKGVKCLLANLLQIKEKRVEHAFIAGWIGGYLVWGKDPSSLLTQVNMYIWSRICFGLTQTVWDQYDLSNPFGSYESAFRVWAALCWAFVMFLFEYDRKNQNKSMTGSMVYIYEDSDKWSSIWDFLPTFKQA</sequence>